<keyword evidence="1" id="KW-0805">Transcription regulation</keyword>
<reference evidence="5 6" key="1">
    <citation type="submission" date="2024-03" db="EMBL/GenBank/DDBJ databases">
        <title>Draft genome sequence of Pseudonocardia tropica JCM 19149.</title>
        <authorList>
            <person name="Butdee W."/>
            <person name="Duangmal K."/>
        </authorList>
    </citation>
    <scope>NUCLEOTIDE SEQUENCE [LARGE SCALE GENOMIC DNA]</scope>
    <source>
        <strain evidence="5 6">JCM 19149</strain>
    </source>
</reference>
<dbReference type="Pfam" id="PF07729">
    <property type="entry name" value="FCD"/>
    <property type="match status" value="1"/>
</dbReference>
<keyword evidence="2" id="KW-0238">DNA-binding</keyword>
<evidence type="ECO:0000256" key="3">
    <source>
        <dbReference type="ARBA" id="ARBA00023163"/>
    </source>
</evidence>
<dbReference type="Proteomes" id="UP001464923">
    <property type="component" value="Unassembled WGS sequence"/>
</dbReference>
<dbReference type="InterPro" id="IPR008920">
    <property type="entry name" value="TF_FadR/GntR_C"/>
</dbReference>
<evidence type="ECO:0000256" key="1">
    <source>
        <dbReference type="ARBA" id="ARBA00023015"/>
    </source>
</evidence>
<evidence type="ECO:0000256" key="2">
    <source>
        <dbReference type="ARBA" id="ARBA00023125"/>
    </source>
</evidence>
<comment type="caution">
    <text evidence="5">The sequence shown here is derived from an EMBL/GenBank/DDBJ whole genome shotgun (WGS) entry which is preliminary data.</text>
</comment>
<proteinExistence type="predicted"/>
<organism evidence="5 6">
    <name type="scientific">Pseudonocardia tropica</name>
    <dbReference type="NCBI Taxonomy" id="681289"/>
    <lineage>
        <taxon>Bacteria</taxon>
        <taxon>Bacillati</taxon>
        <taxon>Actinomycetota</taxon>
        <taxon>Actinomycetes</taxon>
        <taxon>Pseudonocardiales</taxon>
        <taxon>Pseudonocardiaceae</taxon>
        <taxon>Pseudonocardia</taxon>
    </lineage>
</organism>
<sequence>MLGQLDDLLTVYRPDRSVPGPSDNSLAEHRAILDAIHARDGGSARGLMHDHLIAMRDLRVASLIRANA</sequence>
<keyword evidence="6" id="KW-1185">Reference proteome</keyword>
<dbReference type="InterPro" id="IPR011711">
    <property type="entry name" value="GntR_C"/>
</dbReference>
<name>A0ABV1K2P0_9PSEU</name>
<evidence type="ECO:0000313" key="5">
    <source>
        <dbReference type="EMBL" id="MEQ3542500.1"/>
    </source>
</evidence>
<dbReference type="Gene3D" id="1.20.120.530">
    <property type="entry name" value="GntR ligand-binding domain-like"/>
    <property type="match status" value="1"/>
</dbReference>
<gene>
    <name evidence="5" type="ORF">WHI96_27195</name>
</gene>
<dbReference type="SUPFAM" id="SSF48008">
    <property type="entry name" value="GntR ligand-binding domain-like"/>
    <property type="match status" value="1"/>
</dbReference>
<keyword evidence="3" id="KW-0804">Transcription</keyword>
<evidence type="ECO:0000259" key="4">
    <source>
        <dbReference type="Pfam" id="PF07729"/>
    </source>
</evidence>
<protein>
    <submittedName>
        <fullName evidence="5">FCD domain-containing protein</fullName>
    </submittedName>
</protein>
<evidence type="ECO:0000313" key="6">
    <source>
        <dbReference type="Proteomes" id="UP001464923"/>
    </source>
</evidence>
<feature type="domain" description="GntR C-terminal" evidence="4">
    <location>
        <begin position="1"/>
        <end position="52"/>
    </location>
</feature>
<dbReference type="RefSeq" id="WP_345643098.1">
    <property type="nucleotide sequence ID" value="NZ_BAABLY010000011.1"/>
</dbReference>
<accession>A0ABV1K2P0</accession>
<dbReference type="EMBL" id="JBEDNP010000050">
    <property type="protein sequence ID" value="MEQ3542500.1"/>
    <property type="molecule type" value="Genomic_DNA"/>
</dbReference>